<comment type="caution">
    <text evidence="2">The sequence shown here is derived from an EMBL/GenBank/DDBJ whole genome shotgun (WGS) entry which is preliminary data.</text>
</comment>
<reference evidence="2 3" key="1">
    <citation type="submission" date="2020-08" db="EMBL/GenBank/DDBJ databases">
        <title>Sequencing the genomes of 1000 actinobacteria strains.</title>
        <authorList>
            <person name="Klenk H.-P."/>
        </authorList>
    </citation>
    <scope>NUCLEOTIDE SEQUENCE [LARGE SCALE GENOMIC DNA]</scope>
    <source>
        <strain evidence="2 3">DSM 102030</strain>
    </source>
</reference>
<dbReference type="GO" id="GO:0003677">
    <property type="term" value="F:DNA binding"/>
    <property type="evidence" value="ECO:0007669"/>
    <property type="project" value="UniProtKB-KW"/>
</dbReference>
<keyword evidence="3" id="KW-1185">Reference proteome</keyword>
<protein>
    <submittedName>
        <fullName evidence="2">DNA-binding transcriptional ArsR family regulator</fullName>
    </submittedName>
</protein>
<feature type="region of interest" description="Disordered" evidence="1">
    <location>
        <begin position="150"/>
        <end position="272"/>
    </location>
</feature>
<evidence type="ECO:0000313" key="3">
    <source>
        <dbReference type="Proteomes" id="UP000523007"/>
    </source>
</evidence>
<gene>
    <name evidence="2" type="ORF">F4561_005217</name>
</gene>
<keyword evidence="2" id="KW-0238">DNA-binding</keyword>
<feature type="compositionally biased region" description="Low complexity" evidence="1">
    <location>
        <begin position="225"/>
        <end position="239"/>
    </location>
</feature>
<evidence type="ECO:0000313" key="2">
    <source>
        <dbReference type="EMBL" id="MBB4934397.1"/>
    </source>
</evidence>
<dbReference type="InterPro" id="IPR011991">
    <property type="entry name" value="ArsR-like_HTH"/>
</dbReference>
<dbReference type="AlphaFoldDB" id="A0A7W7RLW3"/>
<dbReference type="SUPFAM" id="SSF46785">
    <property type="entry name" value="Winged helix' DNA-binding domain"/>
    <property type="match status" value="1"/>
</dbReference>
<dbReference type="Gene3D" id="1.10.10.10">
    <property type="entry name" value="Winged helix-like DNA-binding domain superfamily/Winged helix DNA-binding domain"/>
    <property type="match status" value="1"/>
</dbReference>
<feature type="compositionally biased region" description="Low complexity" evidence="1">
    <location>
        <begin position="165"/>
        <end position="180"/>
    </location>
</feature>
<name>A0A7W7RLW3_9ACTN</name>
<dbReference type="Proteomes" id="UP000523007">
    <property type="component" value="Unassembled WGS sequence"/>
</dbReference>
<evidence type="ECO:0000256" key="1">
    <source>
        <dbReference type="SAM" id="MobiDB-lite"/>
    </source>
</evidence>
<dbReference type="EMBL" id="JACHJT010000001">
    <property type="protein sequence ID" value="MBB4934397.1"/>
    <property type="molecule type" value="Genomic_DNA"/>
</dbReference>
<dbReference type="CDD" id="cd00090">
    <property type="entry name" value="HTH_ARSR"/>
    <property type="match status" value="1"/>
</dbReference>
<proteinExistence type="predicted"/>
<organism evidence="2 3">
    <name type="scientific">Lipingzhangella halophila</name>
    <dbReference type="NCBI Taxonomy" id="1783352"/>
    <lineage>
        <taxon>Bacteria</taxon>
        <taxon>Bacillati</taxon>
        <taxon>Actinomycetota</taxon>
        <taxon>Actinomycetes</taxon>
        <taxon>Streptosporangiales</taxon>
        <taxon>Nocardiopsidaceae</taxon>
        <taxon>Lipingzhangella</taxon>
    </lineage>
</organism>
<sequence>MQVQCVPRRGDRCDARTLTDYPLLYSQSGYYATFLSLHPSCVRTGLSDVQPHVYPEYSPPRFNPRCTHPPLLDVSAPPIPAELKKGFSRMSRKSGDAARNRAAIVDYLRALPEEGSVVSAIAEHLAMGHSTVAKHLAVLEADGAVCRHSPANRTGARREPDIWHATETTAAPHTTHEATTSSEDARSEPSPEPSGTATPSEDNDAGASTPHAHPTGSDSTDETGPPASQAPPSAQVQQPTDQEPTTEDAAEPALKAPNVGAISHNQSGVRRAAPGELRAMVAEHLRDHPTTSFTAGEISNVLTRSAGAIQNALERLTANGEAERTCEAPRRYKIARPTDE</sequence>
<accession>A0A7W7RLW3</accession>
<dbReference type="InterPro" id="IPR036390">
    <property type="entry name" value="WH_DNA-bd_sf"/>
</dbReference>
<dbReference type="InterPro" id="IPR036388">
    <property type="entry name" value="WH-like_DNA-bd_sf"/>
</dbReference>